<dbReference type="AlphaFoldDB" id="A0A9X3ENR9"/>
<dbReference type="EMBL" id="JAPNKE010000002">
    <property type="protein sequence ID" value="MCY1008535.1"/>
    <property type="molecule type" value="Genomic_DNA"/>
</dbReference>
<comment type="caution">
    <text evidence="2">The sequence shown here is derived from an EMBL/GenBank/DDBJ whole genome shotgun (WGS) entry which is preliminary data.</text>
</comment>
<evidence type="ECO:0000313" key="4">
    <source>
        <dbReference type="Proteomes" id="UP001150924"/>
    </source>
</evidence>
<sequence length="105" mass="11612">MQRPTADIIRADCKRIATVAELSDSLVRIAARLADTDTPLSTQQVTRRVAAMERDLGLEPAAPSCRGAGRPRRDGSERTYNRADQRRAGAVARRWLRFCGEGDCL</sequence>
<accession>A0A9X3ENR9</accession>
<name>A0A9X3ENR9_9BACT</name>
<gene>
    <name evidence="2" type="ORF">OV079_00190</name>
    <name evidence="3" type="ORF">OV079_23840</name>
</gene>
<dbReference type="EMBL" id="JAPNKE010000001">
    <property type="protein sequence ID" value="MCY1004011.1"/>
    <property type="molecule type" value="Genomic_DNA"/>
</dbReference>
<protein>
    <submittedName>
        <fullName evidence="2">Uncharacterized protein</fullName>
    </submittedName>
</protein>
<dbReference type="Proteomes" id="UP001150924">
    <property type="component" value="Unassembled WGS sequence"/>
</dbReference>
<evidence type="ECO:0000313" key="2">
    <source>
        <dbReference type="EMBL" id="MCY1004011.1"/>
    </source>
</evidence>
<feature type="region of interest" description="Disordered" evidence="1">
    <location>
        <begin position="59"/>
        <end position="84"/>
    </location>
</feature>
<evidence type="ECO:0000256" key="1">
    <source>
        <dbReference type="SAM" id="MobiDB-lite"/>
    </source>
</evidence>
<organism evidence="2 4">
    <name type="scientific">Nannocystis pusilla</name>
    <dbReference type="NCBI Taxonomy" id="889268"/>
    <lineage>
        <taxon>Bacteria</taxon>
        <taxon>Pseudomonadati</taxon>
        <taxon>Myxococcota</taxon>
        <taxon>Polyangia</taxon>
        <taxon>Nannocystales</taxon>
        <taxon>Nannocystaceae</taxon>
        <taxon>Nannocystis</taxon>
    </lineage>
</organism>
<reference evidence="2" key="1">
    <citation type="submission" date="2022-11" db="EMBL/GenBank/DDBJ databases">
        <title>Minimal conservation of predation-associated metabolite biosynthetic gene clusters underscores biosynthetic potential of Myxococcota including descriptions for ten novel species: Archangium lansinium sp. nov., Myxococcus landrumus sp. nov., Nannocystis bai.</title>
        <authorList>
            <person name="Ahearne A."/>
            <person name="Stevens C."/>
            <person name="Phillips K."/>
        </authorList>
    </citation>
    <scope>NUCLEOTIDE SEQUENCE</scope>
    <source>
        <strain evidence="2">Na p29</strain>
    </source>
</reference>
<dbReference type="RefSeq" id="WP_267765533.1">
    <property type="nucleotide sequence ID" value="NZ_JAPNKE010000001.1"/>
</dbReference>
<proteinExistence type="predicted"/>
<keyword evidence="4" id="KW-1185">Reference proteome</keyword>
<feature type="compositionally biased region" description="Basic and acidic residues" evidence="1">
    <location>
        <begin position="71"/>
        <end position="84"/>
    </location>
</feature>
<evidence type="ECO:0000313" key="3">
    <source>
        <dbReference type="EMBL" id="MCY1008535.1"/>
    </source>
</evidence>